<dbReference type="EMBL" id="JBHFNT010000093">
    <property type="protein sequence ID" value="MFB2835105.1"/>
    <property type="molecule type" value="Genomic_DNA"/>
</dbReference>
<dbReference type="InterPro" id="IPR036291">
    <property type="entry name" value="NAD(P)-bd_dom_sf"/>
</dbReference>
<sequence length="59" mass="6496">MLRRVREQRGMTFEQGSQAIPIGRTNTVEEMARTVMFLASNNATALHGSLVDVTSGMLD</sequence>
<name>A0ABV4WJ61_9CYAN</name>
<evidence type="ECO:0000313" key="2">
    <source>
        <dbReference type="Proteomes" id="UP001576780"/>
    </source>
</evidence>
<organism evidence="1 2">
    <name type="scientific">Floridaenema evergladense BLCC-F167</name>
    <dbReference type="NCBI Taxonomy" id="3153639"/>
    <lineage>
        <taxon>Bacteria</taxon>
        <taxon>Bacillati</taxon>
        <taxon>Cyanobacteriota</taxon>
        <taxon>Cyanophyceae</taxon>
        <taxon>Oscillatoriophycideae</taxon>
        <taxon>Aerosakkonematales</taxon>
        <taxon>Aerosakkonemataceae</taxon>
        <taxon>Floridanema</taxon>
        <taxon>Floridanema evergladense</taxon>
    </lineage>
</organism>
<reference evidence="1 2" key="1">
    <citation type="submission" date="2024-09" db="EMBL/GenBank/DDBJ databases">
        <title>Floridaenema gen nov. (Aerosakkonemataceae, Aerosakkonematales ord. nov., Cyanobacteria) from benthic tropical and subtropical fresh waters, with the description of four new species.</title>
        <authorList>
            <person name="Moretto J.A."/>
            <person name="Berthold D.E."/>
            <person name="Lefler F.W."/>
            <person name="Huang I.-S."/>
            <person name="Laughinghouse H. IV."/>
        </authorList>
    </citation>
    <scope>NUCLEOTIDE SEQUENCE [LARGE SCALE GENOMIC DNA]</scope>
    <source>
        <strain evidence="1 2">BLCC-F167</strain>
    </source>
</reference>
<gene>
    <name evidence="1" type="ORF">ACE1CA_11285</name>
</gene>
<comment type="caution">
    <text evidence="1">The sequence shown here is derived from an EMBL/GenBank/DDBJ whole genome shotgun (WGS) entry which is preliminary data.</text>
</comment>
<proteinExistence type="predicted"/>
<dbReference type="SUPFAM" id="SSF51735">
    <property type="entry name" value="NAD(P)-binding Rossmann-fold domains"/>
    <property type="match status" value="1"/>
</dbReference>
<dbReference type="Proteomes" id="UP001576780">
    <property type="component" value="Unassembled WGS sequence"/>
</dbReference>
<dbReference type="RefSeq" id="WP_413277529.1">
    <property type="nucleotide sequence ID" value="NZ_JBHFNT010000093.1"/>
</dbReference>
<evidence type="ECO:0000313" key="1">
    <source>
        <dbReference type="EMBL" id="MFB2835105.1"/>
    </source>
</evidence>
<protein>
    <submittedName>
        <fullName evidence="1">Uncharacterized protein</fullName>
    </submittedName>
</protein>
<keyword evidence="2" id="KW-1185">Reference proteome</keyword>
<dbReference type="Gene3D" id="3.40.50.720">
    <property type="entry name" value="NAD(P)-binding Rossmann-like Domain"/>
    <property type="match status" value="1"/>
</dbReference>
<accession>A0ABV4WJ61</accession>